<comment type="caution">
    <text evidence="1">The sequence shown here is derived from an EMBL/GenBank/DDBJ whole genome shotgun (WGS) entry which is preliminary data.</text>
</comment>
<keyword evidence="2" id="KW-1185">Reference proteome</keyword>
<reference evidence="2" key="1">
    <citation type="journal article" date="2019" name="Int. J. Syst. Evol. Microbiol.">
        <title>The Global Catalogue of Microorganisms (GCM) 10K type strain sequencing project: providing services to taxonomists for standard genome sequencing and annotation.</title>
        <authorList>
            <consortium name="The Broad Institute Genomics Platform"/>
            <consortium name="The Broad Institute Genome Sequencing Center for Infectious Disease"/>
            <person name="Wu L."/>
            <person name="Ma J."/>
        </authorList>
    </citation>
    <scope>NUCLEOTIDE SEQUENCE [LARGE SCALE GENOMIC DNA]</scope>
    <source>
        <strain evidence="2">YJ-61-S</strain>
    </source>
</reference>
<evidence type="ECO:0000313" key="2">
    <source>
        <dbReference type="Proteomes" id="UP001596043"/>
    </source>
</evidence>
<dbReference type="RefSeq" id="WP_379980604.1">
    <property type="nucleotide sequence ID" value="NZ_JBHSFV010000010.1"/>
</dbReference>
<name>A0ABV9HZX1_9FLAO</name>
<protein>
    <recommendedName>
        <fullName evidence="3">DUF1330 domain-containing protein</fullName>
    </recommendedName>
</protein>
<evidence type="ECO:0000313" key="1">
    <source>
        <dbReference type="EMBL" id="MFC4635412.1"/>
    </source>
</evidence>
<organism evidence="1 2">
    <name type="scientific">Dokdonia ponticola</name>
    <dbReference type="NCBI Taxonomy" id="2041041"/>
    <lineage>
        <taxon>Bacteria</taxon>
        <taxon>Pseudomonadati</taxon>
        <taxon>Bacteroidota</taxon>
        <taxon>Flavobacteriia</taxon>
        <taxon>Flavobacteriales</taxon>
        <taxon>Flavobacteriaceae</taxon>
        <taxon>Dokdonia</taxon>
    </lineage>
</organism>
<gene>
    <name evidence="1" type="ORF">ACFO3O_15995</name>
</gene>
<proteinExistence type="predicted"/>
<dbReference type="Proteomes" id="UP001596043">
    <property type="component" value="Unassembled WGS sequence"/>
</dbReference>
<evidence type="ECO:0008006" key="3">
    <source>
        <dbReference type="Google" id="ProtNLM"/>
    </source>
</evidence>
<sequence length="66" mass="7322">MLNLLKFKDTADYSQTPSMAPKQAISGKEAYQLYMDLTLPFLKEAGSDVLFSGKSNAFLIGPFQED</sequence>
<dbReference type="EMBL" id="JBHSFV010000010">
    <property type="protein sequence ID" value="MFC4635412.1"/>
    <property type="molecule type" value="Genomic_DNA"/>
</dbReference>
<dbReference type="Gene3D" id="3.30.70.100">
    <property type="match status" value="1"/>
</dbReference>
<accession>A0ABV9HZX1</accession>